<organism evidence="2 3">
    <name type="scientific">Cylicocyclus nassatus</name>
    <name type="common">Nematode worm</name>
    <dbReference type="NCBI Taxonomy" id="53992"/>
    <lineage>
        <taxon>Eukaryota</taxon>
        <taxon>Metazoa</taxon>
        <taxon>Ecdysozoa</taxon>
        <taxon>Nematoda</taxon>
        <taxon>Chromadorea</taxon>
        <taxon>Rhabditida</taxon>
        <taxon>Rhabditina</taxon>
        <taxon>Rhabditomorpha</taxon>
        <taxon>Strongyloidea</taxon>
        <taxon>Strongylidae</taxon>
        <taxon>Cylicocyclus</taxon>
    </lineage>
</organism>
<proteinExistence type="predicted"/>
<evidence type="ECO:0000313" key="2">
    <source>
        <dbReference type="EMBL" id="CAJ0605863.1"/>
    </source>
</evidence>
<dbReference type="InterPro" id="IPR055119">
    <property type="entry name" value="Mig18_Fn1"/>
</dbReference>
<comment type="caution">
    <text evidence="2">The sequence shown here is derived from an EMBL/GenBank/DDBJ whole genome shotgun (WGS) entry which is preliminary data.</text>
</comment>
<dbReference type="Proteomes" id="UP001176961">
    <property type="component" value="Unassembled WGS sequence"/>
</dbReference>
<keyword evidence="3" id="KW-1185">Reference proteome</keyword>
<evidence type="ECO:0000313" key="3">
    <source>
        <dbReference type="Proteomes" id="UP001176961"/>
    </source>
</evidence>
<gene>
    <name evidence="2" type="ORF">CYNAS_LOCUS17846</name>
</gene>
<sequence length="94" mass="10679">MRVLFTVLALLATGYCLCKVNGRDRSENEKWVEGSFLIQCLKVGKWGGWRTTVLGCMVNNKQIPTGTNATLGKKTYICEDTGNGRLRLRTFWYQ</sequence>
<reference evidence="2" key="1">
    <citation type="submission" date="2023-07" db="EMBL/GenBank/DDBJ databases">
        <authorList>
            <consortium name="CYATHOMIX"/>
        </authorList>
    </citation>
    <scope>NUCLEOTIDE SEQUENCE</scope>
    <source>
        <strain evidence="2">N/A</strain>
    </source>
</reference>
<feature type="domain" description="Abnormal cell migration protein 18-like fibronectin type I" evidence="1">
    <location>
        <begin position="18"/>
        <end position="84"/>
    </location>
</feature>
<dbReference type="Pfam" id="PF23003">
    <property type="entry name" value="Fn1_2"/>
    <property type="match status" value="1"/>
</dbReference>
<accession>A0AA36H8D0</accession>
<dbReference type="AlphaFoldDB" id="A0AA36H8D0"/>
<protein>
    <recommendedName>
        <fullName evidence="1">Abnormal cell migration protein 18-like fibronectin type I domain-containing protein</fullName>
    </recommendedName>
</protein>
<dbReference type="EMBL" id="CATQJL010000316">
    <property type="protein sequence ID" value="CAJ0605863.1"/>
    <property type="molecule type" value="Genomic_DNA"/>
</dbReference>
<evidence type="ECO:0000259" key="1">
    <source>
        <dbReference type="Pfam" id="PF23003"/>
    </source>
</evidence>
<name>A0AA36H8D0_CYLNA</name>